<comment type="caution">
    <text evidence="1">The sequence shown here is derived from an EMBL/GenBank/DDBJ whole genome shotgun (WGS) entry which is preliminary data.</text>
</comment>
<keyword evidence="2" id="KW-1185">Reference proteome</keyword>
<protein>
    <submittedName>
        <fullName evidence="1">Uncharacterized protein</fullName>
    </submittedName>
</protein>
<name>A0ABN2D712_9ACTN</name>
<organism evidence="1 2">
    <name type="scientific">Dactylosporangium maewongense</name>
    <dbReference type="NCBI Taxonomy" id="634393"/>
    <lineage>
        <taxon>Bacteria</taxon>
        <taxon>Bacillati</taxon>
        <taxon>Actinomycetota</taxon>
        <taxon>Actinomycetes</taxon>
        <taxon>Micromonosporales</taxon>
        <taxon>Micromonosporaceae</taxon>
        <taxon>Dactylosporangium</taxon>
    </lineage>
</organism>
<accession>A0ABN2D712</accession>
<dbReference type="EMBL" id="BAAAQD010000047">
    <property type="protein sequence ID" value="GAA1571707.1"/>
    <property type="molecule type" value="Genomic_DNA"/>
</dbReference>
<evidence type="ECO:0000313" key="1">
    <source>
        <dbReference type="EMBL" id="GAA1571707.1"/>
    </source>
</evidence>
<dbReference type="RefSeq" id="WP_344514478.1">
    <property type="nucleotide sequence ID" value="NZ_BAAAQD010000047.1"/>
</dbReference>
<sequence>MTGGLLPSSGPDARRACGKAGDCVITPNPRDAYYSPGEGDRAVGVELGGGVFSVVVWMSDTSDAFSKKVAIEVFRAARPKVA</sequence>
<gene>
    <name evidence="1" type="ORF">GCM10009827_112050</name>
</gene>
<evidence type="ECO:0000313" key="2">
    <source>
        <dbReference type="Proteomes" id="UP001501470"/>
    </source>
</evidence>
<dbReference type="Proteomes" id="UP001501470">
    <property type="component" value="Unassembled WGS sequence"/>
</dbReference>
<proteinExistence type="predicted"/>
<reference evidence="1 2" key="1">
    <citation type="journal article" date="2019" name="Int. J. Syst. Evol. Microbiol.">
        <title>The Global Catalogue of Microorganisms (GCM) 10K type strain sequencing project: providing services to taxonomists for standard genome sequencing and annotation.</title>
        <authorList>
            <consortium name="The Broad Institute Genomics Platform"/>
            <consortium name="The Broad Institute Genome Sequencing Center for Infectious Disease"/>
            <person name="Wu L."/>
            <person name="Ma J."/>
        </authorList>
    </citation>
    <scope>NUCLEOTIDE SEQUENCE [LARGE SCALE GENOMIC DNA]</scope>
    <source>
        <strain evidence="1 2">JCM 15933</strain>
    </source>
</reference>